<feature type="active site" description="Proton donor" evidence="8">
    <location>
        <position position="375"/>
    </location>
</feature>
<name>A0AAR5NXX6_DENPD</name>
<feature type="domain" description="Glycoside hydrolase family 20 catalytic" evidence="10">
    <location>
        <begin position="224"/>
        <end position="547"/>
    </location>
</feature>
<dbReference type="PRINTS" id="PR00738">
    <property type="entry name" value="GLHYDRLASE20"/>
</dbReference>
<evidence type="ECO:0000256" key="4">
    <source>
        <dbReference type="ARBA" id="ARBA00022801"/>
    </source>
</evidence>
<evidence type="ECO:0000259" key="10">
    <source>
        <dbReference type="Pfam" id="PF00728"/>
    </source>
</evidence>
<evidence type="ECO:0000256" key="2">
    <source>
        <dbReference type="ARBA" id="ARBA00006285"/>
    </source>
</evidence>
<evidence type="ECO:0000256" key="6">
    <source>
        <dbReference type="ARBA" id="ARBA00023295"/>
    </source>
</evidence>
<dbReference type="PANTHER" id="PTHR22600">
    <property type="entry name" value="BETA-HEXOSAMINIDASE"/>
    <property type="match status" value="1"/>
</dbReference>
<evidence type="ECO:0000259" key="11">
    <source>
        <dbReference type="Pfam" id="PF14845"/>
    </source>
</evidence>
<dbReference type="InterPro" id="IPR029019">
    <property type="entry name" value="HEX_eukaryotic_N"/>
</dbReference>
<dbReference type="Proteomes" id="UP000019118">
    <property type="component" value="Unassembled WGS sequence"/>
</dbReference>
<feature type="transmembrane region" description="Helical" evidence="9">
    <location>
        <begin position="12"/>
        <end position="29"/>
    </location>
</feature>
<keyword evidence="6 7" id="KW-0326">Glycosidase</keyword>
<dbReference type="Pfam" id="PF00728">
    <property type="entry name" value="Glyco_hydro_20"/>
    <property type="match status" value="1"/>
</dbReference>
<keyword evidence="4 7" id="KW-0378">Hydrolase</keyword>
<reference evidence="13" key="1">
    <citation type="journal article" date="2013" name="Genome Biol.">
        <title>Draft genome of the mountain pine beetle, Dendroctonus ponderosae Hopkins, a major forest pest.</title>
        <authorList>
            <person name="Keeling C.I."/>
            <person name="Yuen M.M."/>
            <person name="Liao N.Y."/>
            <person name="Docking T.R."/>
            <person name="Chan S.K."/>
            <person name="Taylor G.A."/>
            <person name="Palmquist D.L."/>
            <person name="Jackman S.D."/>
            <person name="Nguyen A."/>
            <person name="Li M."/>
            <person name="Henderson H."/>
            <person name="Janes J.K."/>
            <person name="Zhao Y."/>
            <person name="Pandoh P."/>
            <person name="Moore R."/>
            <person name="Sperling F.A."/>
            <person name="Huber D.P."/>
            <person name="Birol I."/>
            <person name="Jones S.J."/>
            <person name="Bohlmann J."/>
        </authorList>
    </citation>
    <scope>NUCLEOTIDE SEQUENCE</scope>
</reference>
<dbReference type="PIRSF" id="PIRSF001093">
    <property type="entry name" value="B-hxosamndse_ab_euk"/>
    <property type="match status" value="1"/>
</dbReference>
<dbReference type="SUPFAM" id="SSF55545">
    <property type="entry name" value="beta-N-acetylhexosaminidase-like domain"/>
    <property type="match status" value="1"/>
</dbReference>
<evidence type="ECO:0000256" key="3">
    <source>
        <dbReference type="ARBA" id="ARBA00022729"/>
    </source>
</evidence>
<evidence type="ECO:0000256" key="7">
    <source>
        <dbReference type="PIRNR" id="PIRNR001093"/>
    </source>
</evidence>
<keyword evidence="9" id="KW-0812">Transmembrane</keyword>
<organism evidence="12 13">
    <name type="scientific">Dendroctonus ponderosae</name>
    <name type="common">Mountain pine beetle</name>
    <dbReference type="NCBI Taxonomy" id="77166"/>
    <lineage>
        <taxon>Eukaryota</taxon>
        <taxon>Metazoa</taxon>
        <taxon>Ecdysozoa</taxon>
        <taxon>Arthropoda</taxon>
        <taxon>Hexapoda</taxon>
        <taxon>Insecta</taxon>
        <taxon>Pterygota</taxon>
        <taxon>Neoptera</taxon>
        <taxon>Endopterygota</taxon>
        <taxon>Coleoptera</taxon>
        <taxon>Polyphaga</taxon>
        <taxon>Cucujiformia</taxon>
        <taxon>Curculionidae</taxon>
        <taxon>Scolytinae</taxon>
        <taxon>Dendroctonus</taxon>
    </lineage>
</organism>
<dbReference type="GO" id="GO:0005886">
    <property type="term" value="C:plasma membrane"/>
    <property type="evidence" value="ECO:0007669"/>
    <property type="project" value="TreeGrafter"/>
</dbReference>
<dbReference type="GO" id="GO:0016231">
    <property type="term" value="F:beta-N-acetylglucosaminidase activity"/>
    <property type="evidence" value="ECO:0007669"/>
    <property type="project" value="TreeGrafter"/>
</dbReference>
<dbReference type="PANTHER" id="PTHR22600:SF3">
    <property type="entry name" value="BETA-HEXOSAMINIDASE FDL-RELATED"/>
    <property type="match status" value="1"/>
</dbReference>
<reference evidence="12" key="2">
    <citation type="submission" date="2024-08" db="UniProtKB">
        <authorList>
            <consortium name="EnsemblMetazoa"/>
        </authorList>
    </citation>
    <scope>IDENTIFICATION</scope>
</reference>
<evidence type="ECO:0000313" key="12">
    <source>
        <dbReference type="EnsemblMetazoa" id="XP_019753457.1"/>
    </source>
</evidence>
<dbReference type="EC" id="3.2.1.52" evidence="7"/>
<evidence type="ECO:0000256" key="9">
    <source>
        <dbReference type="SAM" id="Phobius"/>
    </source>
</evidence>
<accession>A0AAR5NXX6</accession>
<dbReference type="EnsemblMetazoa" id="XM_019897898.1">
    <property type="protein sequence ID" value="XP_019753457.1"/>
    <property type="gene ID" value="LOC109532834"/>
</dbReference>
<dbReference type="InterPro" id="IPR015883">
    <property type="entry name" value="Glyco_hydro_20_cat"/>
</dbReference>
<evidence type="ECO:0000256" key="1">
    <source>
        <dbReference type="ARBA" id="ARBA00001231"/>
    </source>
</evidence>
<keyword evidence="3" id="KW-0732">Signal</keyword>
<dbReference type="GO" id="GO:0030203">
    <property type="term" value="P:glycosaminoglycan metabolic process"/>
    <property type="evidence" value="ECO:0007669"/>
    <property type="project" value="TreeGrafter"/>
</dbReference>
<keyword evidence="13" id="KW-1185">Reference proteome</keyword>
<dbReference type="FunFam" id="3.20.20.80:FF:000063">
    <property type="entry name" value="Beta-hexosaminidase"/>
    <property type="match status" value="1"/>
</dbReference>
<dbReference type="InterPro" id="IPR025705">
    <property type="entry name" value="Beta_hexosaminidase_sua/sub"/>
</dbReference>
<feature type="domain" description="Beta-hexosaminidase eukaryotic type N-terminal" evidence="11">
    <location>
        <begin position="82"/>
        <end position="200"/>
    </location>
</feature>
<keyword evidence="9" id="KW-0472">Membrane</keyword>
<comment type="catalytic activity">
    <reaction evidence="1 7">
        <text>Hydrolysis of terminal non-reducing N-acetyl-D-hexosamine residues in N-acetyl-beta-D-hexosaminides.</text>
        <dbReference type="EC" id="3.2.1.52"/>
    </reaction>
</comment>
<dbReference type="GeneID" id="109532834"/>
<dbReference type="AlphaFoldDB" id="A0AAR5NXX6"/>
<dbReference type="Pfam" id="PF14845">
    <property type="entry name" value="Glycohydro_20b2"/>
    <property type="match status" value="1"/>
</dbReference>
<dbReference type="Gene3D" id="3.20.20.80">
    <property type="entry name" value="Glycosidases"/>
    <property type="match status" value="1"/>
</dbReference>
<dbReference type="SUPFAM" id="SSF51445">
    <property type="entry name" value="(Trans)glycosidases"/>
    <property type="match status" value="1"/>
</dbReference>
<protein>
    <recommendedName>
        <fullName evidence="7">Beta-hexosaminidase</fullName>
        <ecNumber evidence="7">3.2.1.52</ecNumber>
    </recommendedName>
</protein>
<dbReference type="KEGG" id="dpa:109532834"/>
<dbReference type="GO" id="GO:0005975">
    <property type="term" value="P:carbohydrate metabolic process"/>
    <property type="evidence" value="ECO:0007669"/>
    <property type="project" value="InterPro"/>
</dbReference>
<dbReference type="InterPro" id="IPR017853">
    <property type="entry name" value="GH"/>
</dbReference>
<dbReference type="Gene3D" id="3.30.379.10">
    <property type="entry name" value="Chitobiase/beta-hexosaminidase domain 2-like"/>
    <property type="match status" value="1"/>
</dbReference>
<evidence type="ECO:0000313" key="13">
    <source>
        <dbReference type="Proteomes" id="UP000019118"/>
    </source>
</evidence>
<keyword evidence="5" id="KW-0325">Glycoprotein</keyword>
<evidence type="ECO:0000256" key="8">
    <source>
        <dbReference type="PIRSR" id="PIRSR001093-1"/>
    </source>
</evidence>
<keyword evidence="9" id="KW-1133">Transmembrane helix</keyword>
<dbReference type="InterPro" id="IPR029018">
    <property type="entry name" value="Hex-like_dom2"/>
</dbReference>
<evidence type="ECO:0000256" key="5">
    <source>
        <dbReference type="ARBA" id="ARBA00023180"/>
    </source>
</evidence>
<comment type="similarity">
    <text evidence="2 7">Belongs to the glycosyl hydrolase 20 family.</text>
</comment>
<dbReference type="CTD" id="115880058"/>
<proteinExistence type="inferred from homology"/>
<sequence length="589" mass="68060">MTKSRFERMRELCIFGFFPLVVCVLVVTICGEAQPNDNLTKFPTHRWTCTENKCVKLTNPTNSSCGTTLDTCNMLCGENPPLWPQTKYIELKKKNSTTFLKQHILLKIHSPDAVKSELEEASNRFLHTLVGDTREYQLYEDEDQIIKLNIHVKEADLKLATTTNESYSLYSQKLPDFILVNMFAENYYGARHGLETLSQLIWYDTISGRFRIVHDVKIVDQPSFTHRGLMLDVSRHYFPIELLKKALDGMAASKLNVFHLHISDSTSFPLVLPNNKELAFDGAYDEDSKYTSADIEDLVEYARKRGIRTIMEVDAPSHITSEAWDKSQVLCDNPDLFRSTLNPDNPETLNTLQGIYSDLFALGADRETFHIGDDEVVVDCWKGTNSAKGADMNIYAVWAKFTNDMMNRVKLANNGTIPKNIVLWSSPLTDRYLKYLSYQNDLVVQYWFGEFKPILENGYKIIFSTVGRWYLDCGFGPWKKNDQNGACDPYTDWKNFYQYRPWKDYSNRINQVLGGEVCLWTEQVSTDDMETRLWPRAAAFAERVWSDPLIFHQNDAFSRIDFHSRRLKNRGFRVAAIWPQICSLYPDKC</sequence>